<dbReference type="Proteomes" id="UP000011086">
    <property type="component" value="Unassembled WGS sequence"/>
</dbReference>
<dbReference type="SMR" id="A0AA97P9I6"/>
<dbReference type="InterPro" id="IPR007129">
    <property type="entry name" value="Ubiqinol_cyt_c_chaperone_CPB3"/>
</dbReference>
<dbReference type="GO" id="GO:0034551">
    <property type="term" value="P:mitochondrial respiratory chain complex III assembly"/>
    <property type="evidence" value="ECO:0007669"/>
    <property type="project" value="TreeGrafter"/>
</dbReference>
<accession>A0AA97P9I6</accession>
<name>A0AA97P9I6_PYRO3</name>
<reference evidence="4" key="1">
    <citation type="journal article" date="2012" name="PLoS Genet.">
        <title>Comparative analysis of the genomes of two field isolates of the rice blast fungus Magnaporthe oryzae.</title>
        <authorList>
            <person name="Xue M."/>
            <person name="Yang J."/>
            <person name="Li Z."/>
            <person name="Hu S."/>
            <person name="Yao N."/>
            <person name="Dean R.A."/>
            <person name="Zhao W."/>
            <person name="Shen M."/>
            <person name="Zhang H."/>
            <person name="Li C."/>
            <person name="Liu L."/>
            <person name="Cao L."/>
            <person name="Xu X."/>
            <person name="Xing Y."/>
            <person name="Hsiang T."/>
            <person name="Zhang Z."/>
            <person name="Xu J.R."/>
            <person name="Peng Y.L."/>
        </authorList>
    </citation>
    <scope>NUCLEOTIDE SEQUENCE</scope>
    <source>
        <strain evidence="4">Y34</strain>
    </source>
</reference>
<dbReference type="PANTHER" id="PTHR12184">
    <property type="entry name" value="UBIQUINOL-CYTOCHROME C REDUCTASE COMPLEX ASSEMBLY FACTOR 1 FAMILY MEMBER"/>
    <property type="match status" value="1"/>
</dbReference>
<dbReference type="InterPro" id="IPR021150">
    <property type="entry name" value="Ubiq_cyt_c_chap"/>
</dbReference>
<organism evidence="4">
    <name type="scientific">Pyricularia oryzae (strain Y34)</name>
    <name type="common">Rice blast fungus</name>
    <name type="synonym">Magnaporthe oryzae</name>
    <dbReference type="NCBI Taxonomy" id="1143189"/>
    <lineage>
        <taxon>Eukaryota</taxon>
        <taxon>Fungi</taxon>
        <taxon>Dikarya</taxon>
        <taxon>Ascomycota</taxon>
        <taxon>Pezizomycotina</taxon>
        <taxon>Sordariomycetes</taxon>
        <taxon>Sordariomycetidae</taxon>
        <taxon>Magnaporthales</taxon>
        <taxon>Pyriculariaceae</taxon>
        <taxon>Pyricularia</taxon>
    </lineage>
</organism>
<dbReference type="EMBL" id="JH793710">
    <property type="protein sequence ID" value="ELQ44424.1"/>
    <property type="molecule type" value="Genomic_DNA"/>
</dbReference>
<comment type="similarity">
    <text evidence="1">Belongs to the CBP3 family.</text>
</comment>
<sequence>MLPLQTCRACLEAAPSKLGRQAQRQVLQTRSSSAAAAITATAGPASLRSSRSRQHPQQQRPLHTTRACRDDSPGLLYKLIKRVPGVYNQTYRVYNYANTLYKSLAKQAPYKIDPNQRKKGLVRKAEDGEEIGEGSSPWHTELGLPPTFSTWAQVTMMHMYLAVVRYRCLQQDAFEGSQKSLVDAFFYEAEERMDVHHGMSSRSLRQHHLKDLFVAWRGLMLAYDEGIVRGDAVLGAAVWRNLFKGNPDVDVRKVAAVVSYMRASLKRLDQLKDEEALLEMHKAFRTDIKGELQFVDVPAKELVGVLPKAGEA</sequence>
<feature type="compositionally biased region" description="Low complexity" evidence="2">
    <location>
        <begin position="35"/>
        <end position="62"/>
    </location>
</feature>
<dbReference type="Pfam" id="PF03981">
    <property type="entry name" value="Ubiq_cyt_C_chap"/>
    <property type="match status" value="1"/>
</dbReference>
<evidence type="ECO:0000313" key="4">
    <source>
        <dbReference type="EMBL" id="ELQ44424.1"/>
    </source>
</evidence>
<evidence type="ECO:0000256" key="2">
    <source>
        <dbReference type="SAM" id="MobiDB-lite"/>
    </source>
</evidence>
<proteinExistence type="inferred from homology"/>
<evidence type="ECO:0000259" key="3">
    <source>
        <dbReference type="Pfam" id="PF03981"/>
    </source>
</evidence>
<dbReference type="AlphaFoldDB" id="A0AA97P9I6"/>
<feature type="domain" description="Ubiquinol-cytochrome c chaperone" evidence="3">
    <location>
        <begin position="141"/>
        <end position="277"/>
    </location>
</feature>
<protein>
    <recommendedName>
        <fullName evidence="3">Ubiquinol-cytochrome c chaperone domain-containing protein</fullName>
    </recommendedName>
</protein>
<gene>
    <name evidence="4" type="ORF">OOU_Y34scaffold00087g2</name>
</gene>
<dbReference type="GO" id="GO:0005739">
    <property type="term" value="C:mitochondrion"/>
    <property type="evidence" value="ECO:0007669"/>
    <property type="project" value="TreeGrafter"/>
</dbReference>
<feature type="region of interest" description="Disordered" evidence="2">
    <location>
        <begin position="35"/>
        <end position="67"/>
    </location>
</feature>
<dbReference type="PANTHER" id="PTHR12184:SF1">
    <property type="entry name" value="UBIQUINOL-CYTOCHROME-C REDUCTASE COMPLEX ASSEMBLY FACTOR 1"/>
    <property type="match status" value="1"/>
</dbReference>
<evidence type="ECO:0000256" key="1">
    <source>
        <dbReference type="ARBA" id="ARBA00006407"/>
    </source>
</evidence>